<dbReference type="Pfam" id="PF17784">
    <property type="entry name" value="Sulfotransfer_4"/>
    <property type="match status" value="1"/>
</dbReference>
<dbReference type="RefSeq" id="XP_020059857.1">
    <property type="nucleotide sequence ID" value="XM_020195541.1"/>
</dbReference>
<keyword evidence="3" id="KW-1185">Reference proteome</keyword>
<reference evidence="3" key="1">
    <citation type="journal article" date="2017" name="Genome Biol.">
        <title>Comparative genomics reveals high biological diversity and specific adaptations in the industrially and medically important fungal genus Aspergillus.</title>
        <authorList>
            <person name="de Vries R.P."/>
            <person name="Riley R."/>
            <person name="Wiebenga A."/>
            <person name="Aguilar-Osorio G."/>
            <person name="Amillis S."/>
            <person name="Uchima C.A."/>
            <person name="Anderluh G."/>
            <person name="Asadollahi M."/>
            <person name="Askin M."/>
            <person name="Barry K."/>
            <person name="Battaglia E."/>
            <person name="Bayram O."/>
            <person name="Benocci T."/>
            <person name="Braus-Stromeyer S.A."/>
            <person name="Caldana C."/>
            <person name="Canovas D."/>
            <person name="Cerqueira G.C."/>
            <person name="Chen F."/>
            <person name="Chen W."/>
            <person name="Choi C."/>
            <person name="Clum A."/>
            <person name="Dos Santos R.A."/>
            <person name="Damasio A.R."/>
            <person name="Diallinas G."/>
            <person name="Emri T."/>
            <person name="Fekete E."/>
            <person name="Flipphi M."/>
            <person name="Freyberg S."/>
            <person name="Gallo A."/>
            <person name="Gournas C."/>
            <person name="Habgood R."/>
            <person name="Hainaut M."/>
            <person name="Harispe M.L."/>
            <person name="Henrissat B."/>
            <person name="Hilden K.S."/>
            <person name="Hope R."/>
            <person name="Hossain A."/>
            <person name="Karabika E."/>
            <person name="Karaffa L."/>
            <person name="Karanyi Z."/>
            <person name="Krasevec N."/>
            <person name="Kuo A."/>
            <person name="Kusch H."/>
            <person name="LaButti K."/>
            <person name="Lagendijk E.L."/>
            <person name="Lapidus A."/>
            <person name="Levasseur A."/>
            <person name="Lindquist E."/>
            <person name="Lipzen A."/>
            <person name="Logrieco A.F."/>
            <person name="MacCabe A."/>
            <person name="Maekelae M.R."/>
            <person name="Malavazi I."/>
            <person name="Melin P."/>
            <person name="Meyer V."/>
            <person name="Mielnichuk N."/>
            <person name="Miskei M."/>
            <person name="Molnar A.P."/>
            <person name="Mule G."/>
            <person name="Ngan C.Y."/>
            <person name="Orejas M."/>
            <person name="Orosz E."/>
            <person name="Ouedraogo J.P."/>
            <person name="Overkamp K.M."/>
            <person name="Park H.-S."/>
            <person name="Perrone G."/>
            <person name="Piumi F."/>
            <person name="Punt P.J."/>
            <person name="Ram A.F."/>
            <person name="Ramon A."/>
            <person name="Rauscher S."/>
            <person name="Record E."/>
            <person name="Riano-Pachon D.M."/>
            <person name="Robert V."/>
            <person name="Roehrig J."/>
            <person name="Ruller R."/>
            <person name="Salamov A."/>
            <person name="Salih N.S."/>
            <person name="Samson R.A."/>
            <person name="Sandor E."/>
            <person name="Sanguinetti M."/>
            <person name="Schuetze T."/>
            <person name="Sepcic K."/>
            <person name="Shelest E."/>
            <person name="Sherlock G."/>
            <person name="Sophianopoulou V."/>
            <person name="Squina F.M."/>
            <person name="Sun H."/>
            <person name="Susca A."/>
            <person name="Todd R.B."/>
            <person name="Tsang A."/>
            <person name="Unkles S.E."/>
            <person name="van de Wiele N."/>
            <person name="van Rossen-Uffink D."/>
            <person name="Oliveira J.V."/>
            <person name="Vesth T.C."/>
            <person name="Visser J."/>
            <person name="Yu J.-H."/>
            <person name="Zhou M."/>
            <person name="Andersen M.R."/>
            <person name="Archer D.B."/>
            <person name="Baker S.E."/>
            <person name="Benoit I."/>
            <person name="Brakhage A.A."/>
            <person name="Braus G.H."/>
            <person name="Fischer R."/>
            <person name="Frisvad J.C."/>
            <person name="Goldman G.H."/>
            <person name="Houbraken J."/>
            <person name="Oakley B."/>
            <person name="Pocsi I."/>
            <person name="Scazzocchio C."/>
            <person name="Seiboth B."/>
            <person name="vanKuyk P.A."/>
            <person name="Wortman J."/>
            <person name="Dyer P.S."/>
            <person name="Grigoriev I.V."/>
        </authorList>
    </citation>
    <scope>NUCLEOTIDE SEQUENCE [LARGE SCALE GENOMIC DNA]</scope>
    <source>
        <strain evidence="3">ATCC 16872 / CBS 172.66 / WB 5094</strain>
    </source>
</reference>
<feature type="transmembrane region" description="Helical" evidence="1">
    <location>
        <begin position="174"/>
        <end position="196"/>
    </location>
</feature>
<proteinExistence type="predicted"/>
<dbReference type="InterPro" id="IPR027417">
    <property type="entry name" value="P-loop_NTPase"/>
</dbReference>
<dbReference type="VEuPathDB" id="FungiDB:ASPACDRAFT_111316"/>
<accession>A0A1L9X5F9</accession>
<dbReference type="Gene3D" id="3.40.50.300">
    <property type="entry name" value="P-loop containing nucleotide triphosphate hydrolases"/>
    <property type="match status" value="1"/>
</dbReference>
<dbReference type="SUPFAM" id="SSF52540">
    <property type="entry name" value="P-loop containing nucleoside triphosphate hydrolases"/>
    <property type="match status" value="1"/>
</dbReference>
<evidence type="ECO:0000313" key="2">
    <source>
        <dbReference type="EMBL" id="OJK03518.1"/>
    </source>
</evidence>
<dbReference type="AlphaFoldDB" id="A0A1L9X5F9"/>
<protein>
    <recommendedName>
        <fullName evidence="4">NAD dependent epimerase/dehydratase</fullName>
    </recommendedName>
</protein>
<dbReference type="Proteomes" id="UP000184546">
    <property type="component" value="Unassembled WGS sequence"/>
</dbReference>
<feature type="transmembrane region" description="Helical" evidence="1">
    <location>
        <begin position="278"/>
        <end position="296"/>
    </location>
</feature>
<dbReference type="OrthoDB" id="408152at2759"/>
<organism evidence="2 3">
    <name type="scientific">Aspergillus aculeatus (strain ATCC 16872 / CBS 172.66 / WB 5094)</name>
    <dbReference type="NCBI Taxonomy" id="690307"/>
    <lineage>
        <taxon>Eukaryota</taxon>
        <taxon>Fungi</taxon>
        <taxon>Dikarya</taxon>
        <taxon>Ascomycota</taxon>
        <taxon>Pezizomycotina</taxon>
        <taxon>Eurotiomycetes</taxon>
        <taxon>Eurotiomycetidae</taxon>
        <taxon>Eurotiales</taxon>
        <taxon>Aspergillaceae</taxon>
        <taxon>Aspergillus</taxon>
        <taxon>Aspergillus subgen. Circumdati</taxon>
    </lineage>
</organism>
<dbReference type="STRING" id="690307.A0A1L9X5F9"/>
<dbReference type="PANTHER" id="PTHR36978">
    <property type="entry name" value="P-LOOP CONTAINING NUCLEOTIDE TRIPHOSPHATE HYDROLASE"/>
    <property type="match status" value="1"/>
</dbReference>
<evidence type="ECO:0000313" key="3">
    <source>
        <dbReference type="Proteomes" id="UP000184546"/>
    </source>
</evidence>
<dbReference type="InterPro" id="IPR040632">
    <property type="entry name" value="Sulfotransfer_4"/>
</dbReference>
<dbReference type="PANTHER" id="PTHR36978:SF3">
    <property type="entry name" value="P-LOOP CONTAINING NUCLEOSIDE TRIPHOSPHATE HYDROLASE PROTEIN"/>
    <property type="match status" value="1"/>
</dbReference>
<evidence type="ECO:0008006" key="4">
    <source>
        <dbReference type="Google" id="ProtNLM"/>
    </source>
</evidence>
<evidence type="ECO:0000256" key="1">
    <source>
        <dbReference type="SAM" id="Phobius"/>
    </source>
</evidence>
<keyword evidence="1" id="KW-0812">Transmembrane</keyword>
<dbReference type="GeneID" id="30969355"/>
<sequence>MVAQPNPGGTVYLNHLYHFTSFLPTKPSSLSTAPTIHLQLKMGQTPSTPQPNTTIQVIGAGLSRTGTASLSAALSILLEGPVYHGGTQITLGPPTELPRWNHLLRTWLRNDTDQTLSLLHSLTTGYAAITDAPASHLVPELLTLYPNAKVVVTVRDPQAWRQSIDTLTSVVAPWFLWAALLPLPGMRHFMTFISLVRAQWARVYDGKAQDKAWVYQRHLEWLREVVPADRLVVFDVRDGWEPLCRGLGKEVPKDMPFPKINDSKAIERVAAHYIRRGLMRWAVIMGVLVMGTAWWVKRG</sequence>
<keyword evidence="1" id="KW-0472">Membrane</keyword>
<dbReference type="OMA" id="HFMTFIS"/>
<keyword evidence="1" id="KW-1133">Transmembrane helix</keyword>
<gene>
    <name evidence="2" type="ORF">ASPACDRAFT_111316</name>
</gene>
<dbReference type="EMBL" id="KV878971">
    <property type="protein sequence ID" value="OJK03518.1"/>
    <property type="molecule type" value="Genomic_DNA"/>
</dbReference>
<name>A0A1L9X5F9_ASPA1</name>